<dbReference type="SUPFAM" id="SSF141488">
    <property type="entry name" value="YdhA-like"/>
    <property type="match status" value="1"/>
</dbReference>
<keyword evidence="2" id="KW-0472">Membrane</keyword>
<sequence length="132" mass="13854">MSIKRLSLAAVLLASLAACSSNNATQPTIPATPAEQPAQTAVLTGNVTKFTCENGQTVTLKQNGSESVTLAVDTIGSSVELTRAVSGSGVRYASNKGFYNKPTEFHFKGAEGYLEFIDPHGNKVETNCNATK</sequence>
<feature type="signal peptide" evidence="5">
    <location>
        <begin position="1"/>
        <end position="24"/>
    </location>
</feature>
<dbReference type="Gene3D" id="2.40.128.200">
    <property type="match status" value="1"/>
</dbReference>
<dbReference type="InterPro" id="IPR036328">
    <property type="entry name" value="MliC_sf"/>
</dbReference>
<feature type="chain" id="PRO_5015075224" evidence="5">
    <location>
        <begin position="25"/>
        <end position="132"/>
    </location>
</feature>
<protein>
    <submittedName>
        <fullName evidence="7">Membrane-bound lysozyme-inhibitor of c-type lysozyme</fullName>
    </submittedName>
</protein>
<dbReference type="RefSeq" id="WP_095063482.1">
    <property type="nucleotide sequence ID" value="NZ_CP123447.1"/>
</dbReference>
<evidence type="ECO:0000313" key="9">
    <source>
        <dbReference type="Proteomes" id="UP000215450"/>
    </source>
</evidence>
<reference evidence="8 9" key="2">
    <citation type="submission" date="2017-06" db="EMBL/GenBank/DDBJ databases">
        <authorList>
            <person name="Kim H.J."/>
            <person name="Triplett B.A."/>
        </authorList>
    </citation>
    <scope>NUCLEOTIDE SEQUENCE [LARGE SCALE GENOMIC DNA]</scope>
    <source>
        <strain evidence="8">Kingella_eburonensis</strain>
    </source>
</reference>
<keyword evidence="3" id="KW-0564">Palmitate</keyword>
<reference evidence="7" key="1">
    <citation type="submission" date="2017-05" db="EMBL/GenBank/DDBJ databases">
        <authorList>
            <person name="Song R."/>
            <person name="Chenine A.L."/>
            <person name="Ruprecht R.M."/>
        </authorList>
    </citation>
    <scope>NUCLEOTIDE SEQUENCE</scope>
    <source>
        <strain evidence="7">Kingella_eburonensis</strain>
    </source>
</reference>
<evidence type="ECO:0000256" key="1">
    <source>
        <dbReference type="ARBA" id="ARBA00022729"/>
    </source>
</evidence>
<organism evidence="7">
    <name type="scientific">Kingella negevensis</name>
    <dbReference type="NCBI Taxonomy" id="1522312"/>
    <lineage>
        <taxon>Bacteria</taxon>
        <taxon>Pseudomonadati</taxon>
        <taxon>Pseudomonadota</taxon>
        <taxon>Betaproteobacteria</taxon>
        <taxon>Neisseriales</taxon>
        <taxon>Neisseriaceae</taxon>
        <taxon>Kingella</taxon>
    </lineage>
</organism>
<keyword evidence="9" id="KW-1185">Reference proteome</keyword>
<evidence type="ECO:0000256" key="5">
    <source>
        <dbReference type="SAM" id="SignalP"/>
    </source>
</evidence>
<dbReference type="InterPro" id="IPR018660">
    <property type="entry name" value="MliC"/>
</dbReference>
<evidence type="ECO:0000313" key="8">
    <source>
        <dbReference type="EMBL" id="SNB84214.1"/>
    </source>
</evidence>
<accession>A0A238HJB9</accession>
<dbReference type="PROSITE" id="PS51257">
    <property type="entry name" value="PROKAR_LIPOPROTEIN"/>
    <property type="match status" value="1"/>
</dbReference>
<proteinExistence type="predicted"/>
<name>A0A238HJB9_9NEIS</name>
<dbReference type="EMBL" id="FXUV02000083">
    <property type="protein sequence ID" value="SNB84214.1"/>
    <property type="molecule type" value="Genomic_DNA"/>
</dbReference>
<gene>
    <name evidence="7" type="ORF">KEBURONENSIS_02104</name>
    <name evidence="8" type="ORF">KEBURONENSIS_02121</name>
</gene>
<dbReference type="AlphaFoldDB" id="A0A238HJB9"/>
<dbReference type="Proteomes" id="UP000215450">
    <property type="component" value="Unassembled WGS sequence"/>
</dbReference>
<evidence type="ECO:0000256" key="3">
    <source>
        <dbReference type="ARBA" id="ARBA00023139"/>
    </source>
</evidence>
<dbReference type="Pfam" id="PF09864">
    <property type="entry name" value="MliC"/>
    <property type="match status" value="1"/>
</dbReference>
<feature type="domain" description="C-type lysozyme inhibitor" evidence="6">
    <location>
        <begin position="50"/>
        <end position="116"/>
    </location>
</feature>
<keyword evidence="1 5" id="KW-0732">Signal</keyword>
<evidence type="ECO:0000259" key="6">
    <source>
        <dbReference type="Pfam" id="PF09864"/>
    </source>
</evidence>
<evidence type="ECO:0000256" key="4">
    <source>
        <dbReference type="ARBA" id="ARBA00023288"/>
    </source>
</evidence>
<dbReference type="OrthoDB" id="8606823at2"/>
<dbReference type="EMBL" id="FXUV01000079">
    <property type="protein sequence ID" value="SMQ13567.1"/>
    <property type="molecule type" value="Genomic_DNA"/>
</dbReference>
<keyword evidence="4" id="KW-0449">Lipoprotein</keyword>
<evidence type="ECO:0000256" key="2">
    <source>
        <dbReference type="ARBA" id="ARBA00023136"/>
    </source>
</evidence>
<evidence type="ECO:0000313" key="7">
    <source>
        <dbReference type="EMBL" id="SMQ13567.1"/>
    </source>
</evidence>